<dbReference type="AlphaFoldDB" id="A0A109RPN9"/>
<keyword evidence="4" id="KW-1185">Reference proteome</keyword>
<proteinExistence type="predicted"/>
<dbReference type="RefSeq" id="WP_068207561.1">
    <property type="nucleotide sequence ID" value="NZ_CP013355.1"/>
</dbReference>
<reference evidence="3 4" key="2">
    <citation type="journal article" date="2016" name="Int. J. Syst. Evol. Microbiol.">
        <title>Lutibacter profundi sp. nov., isolated from a deep-sea hydrothermal system on the Arctic Mid-Ocean Ridge and emended description of the genus Lutibacter.</title>
        <authorList>
            <person name="Le Moine Bauer S."/>
            <person name="Roalkvam I."/>
            <person name="Steen I.H."/>
            <person name="Dahle H."/>
        </authorList>
    </citation>
    <scope>NUCLEOTIDE SEQUENCE [LARGE SCALE GENOMIC DNA]</scope>
    <source>
        <strain evidence="3 4">LP1</strain>
    </source>
</reference>
<feature type="region of interest" description="Disordered" evidence="1">
    <location>
        <begin position="266"/>
        <end position="286"/>
    </location>
</feature>
<dbReference type="PATRIC" id="fig|1622118.3.peg.1332"/>
<evidence type="ECO:0000313" key="4">
    <source>
        <dbReference type="Proteomes" id="UP000059672"/>
    </source>
</evidence>
<protein>
    <recommendedName>
        <fullName evidence="5">GLPGLI family protein</fullName>
    </recommendedName>
</protein>
<reference evidence="4" key="1">
    <citation type="submission" date="2015-12" db="EMBL/GenBank/DDBJ databases">
        <title>Complete genome sequence of Lutibacter profundus strain LP1.</title>
        <authorList>
            <person name="Wissuwa J."/>
            <person name="Le Moine Bauer S."/>
            <person name="Stokke R."/>
            <person name="Dahle H."/>
            <person name="Steen I.H."/>
        </authorList>
    </citation>
    <scope>NUCLEOTIDE SEQUENCE [LARGE SCALE GENOMIC DNA]</scope>
    <source>
        <strain evidence="4">LP1</strain>
    </source>
</reference>
<sequence>MRILKYKSILGMLFLIVNTINAQDFQGKATYLTKSSFDMDFSGSGIPADRIKRIKERMKSQLEKTYILTFNKTASIYKEEKKLDQTGNSRRGMRFMMMGGASGNYYKNIQTKTSAKESEFSGKKFLIKDTLISYNWKMEQETKMIGENLCFKATTVVERPIRSANFSFGRRNNNQDKKEDSKENIMELTIVTAWYTLNIPVSHGPGEYWGLPGLILEISDGNTQILCTKIVMNPKEKSTIREPKKGKVVTQKEYDKMVEDKTKEMRERFRNERKKSGSGGHFRIRG</sequence>
<dbReference type="KEGG" id="lut:Lupro_06430"/>
<dbReference type="Pfam" id="PF09697">
    <property type="entry name" value="Porph_ging"/>
    <property type="match status" value="1"/>
</dbReference>
<dbReference type="NCBIfam" id="TIGR01200">
    <property type="entry name" value="GLPGLI"/>
    <property type="match status" value="1"/>
</dbReference>
<accession>A0A109RPN9</accession>
<evidence type="ECO:0000256" key="1">
    <source>
        <dbReference type="SAM" id="MobiDB-lite"/>
    </source>
</evidence>
<feature type="chain" id="PRO_5007140410" description="GLPGLI family protein" evidence="2">
    <location>
        <begin position="23"/>
        <end position="286"/>
    </location>
</feature>
<name>A0A109RPN9_9FLAO</name>
<dbReference type="InterPro" id="IPR005901">
    <property type="entry name" value="GLPGLI"/>
</dbReference>
<gene>
    <name evidence="3" type="ORF">Lupro_06430</name>
</gene>
<organism evidence="3 4">
    <name type="scientific">Lutibacter profundi</name>
    <dbReference type="NCBI Taxonomy" id="1622118"/>
    <lineage>
        <taxon>Bacteria</taxon>
        <taxon>Pseudomonadati</taxon>
        <taxon>Bacteroidota</taxon>
        <taxon>Flavobacteriia</taxon>
        <taxon>Flavobacteriales</taxon>
        <taxon>Flavobacteriaceae</taxon>
        <taxon>Lutibacter</taxon>
    </lineage>
</organism>
<dbReference type="EMBL" id="CP013355">
    <property type="protein sequence ID" value="AMC10902.1"/>
    <property type="molecule type" value="Genomic_DNA"/>
</dbReference>
<keyword evidence="2" id="KW-0732">Signal</keyword>
<evidence type="ECO:0000313" key="3">
    <source>
        <dbReference type="EMBL" id="AMC10902.1"/>
    </source>
</evidence>
<dbReference type="Proteomes" id="UP000059672">
    <property type="component" value="Chromosome"/>
</dbReference>
<feature type="signal peptide" evidence="2">
    <location>
        <begin position="1"/>
        <end position="22"/>
    </location>
</feature>
<evidence type="ECO:0000256" key="2">
    <source>
        <dbReference type="SAM" id="SignalP"/>
    </source>
</evidence>
<dbReference type="STRING" id="1622118.Lupro_06430"/>
<evidence type="ECO:0008006" key="5">
    <source>
        <dbReference type="Google" id="ProtNLM"/>
    </source>
</evidence>